<organism evidence="3 4">
    <name type="scientific">Vibrio proteolyticus NBRC 13287</name>
    <dbReference type="NCBI Taxonomy" id="1219065"/>
    <lineage>
        <taxon>Bacteria</taxon>
        <taxon>Pseudomonadati</taxon>
        <taxon>Pseudomonadota</taxon>
        <taxon>Gammaproteobacteria</taxon>
        <taxon>Vibrionales</taxon>
        <taxon>Vibrionaceae</taxon>
        <taxon>Vibrio</taxon>
    </lineage>
</organism>
<dbReference type="Gene3D" id="3.60.15.10">
    <property type="entry name" value="Ribonuclease Z/Hydroxyacylglutathione hydrolase-like"/>
    <property type="match status" value="1"/>
</dbReference>
<keyword evidence="1" id="KW-0732">Signal</keyword>
<dbReference type="SMART" id="SM00849">
    <property type="entry name" value="Lactamase_B"/>
    <property type="match status" value="1"/>
</dbReference>
<evidence type="ECO:0000313" key="3">
    <source>
        <dbReference type="EMBL" id="GAD68106.1"/>
    </source>
</evidence>
<dbReference type="Pfam" id="PF00753">
    <property type="entry name" value="Lactamase_B"/>
    <property type="match status" value="1"/>
</dbReference>
<sequence>MKPVTTLILTTALASGSAMADLTLTTYNPQDKGIFPVASTLIEGEKNAVLFDAQFGVEEGKHVLNMIQKSGKQLQAIYITAGDPDFYFGLEPIVKAYPDVNIYATQAVVDHIKRTKDQKISYWGPILGENAPKSVYVPQVFNGNISLEGESIELKEGGTHQAYYWIPSLKTVLGGVSVASGGHVWMADAATHEKRIEWVQGLDRMLALKPTRVIPGHYIGEEPVGTDAVTFNRDYVATYDVNVANSQNSAELIKKTMQAYPQFEADAGLELGAKVSMGEMNW</sequence>
<name>U2ZK10_VIBPR</name>
<feature type="chain" id="PRO_5004638441" description="Metallo-beta-lactamase domain-containing protein" evidence="1">
    <location>
        <begin position="21"/>
        <end position="282"/>
    </location>
</feature>
<evidence type="ECO:0000313" key="4">
    <source>
        <dbReference type="Proteomes" id="UP000016570"/>
    </source>
</evidence>
<dbReference type="InterPro" id="IPR001279">
    <property type="entry name" value="Metallo-B-lactamas"/>
</dbReference>
<dbReference type="CDD" id="cd07739">
    <property type="entry name" value="metallo-hydrolase-like_MBL-fold"/>
    <property type="match status" value="1"/>
</dbReference>
<dbReference type="PANTHER" id="PTHR42951:SF14">
    <property type="entry name" value="METALLO-BETA-LACTAMASE SUPERFAMILY PROTEIN"/>
    <property type="match status" value="1"/>
</dbReference>
<dbReference type="PANTHER" id="PTHR42951">
    <property type="entry name" value="METALLO-BETA-LACTAMASE DOMAIN-CONTAINING"/>
    <property type="match status" value="1"/>
</dbReference>
<dbReference type="Proteomes" id="UP000016570">
    <property type="component" value="Unassembled WGS sequence"/>
</dbReference>
<dbReference type="eggNOG" id="COG0491">
    <property type="taxonomic scope" value="Bacteria"/>
</dbReference>
<dbReference type="InterPro" id="IPR036866">
    <property type="entry name" value="RibonucZ/Hydroxyglut_hydro"/>
</dbReference>
<comment type="caution">
    <text evidence="3">The sequence shown here is derived from an EMBL/GenBank/DDBJ whole genome shotgun (WGS) entry which is preliminary data.</text>
</comment>
<evidence type="ECO:0000259" key="2">
    <source>
        <dbReference type="SMART" id="SM00849"/>
    </source>
</evidence>
<feature type="domain" description="Metallo-beta-lactamase" evidence="2">
    <location>
        <begin position="36"/>
        <end position="217"/>
    </location>
</feature>
<dbReference type="AlphaFoldDB" id="U2ZK10"/>
<evidence type="ECO:0000256" key="1">
    <source>
        <dbReference type="SAM" id="SignalP"/>
    </source>
</evidence>
<accession>U2ZK10</accession>
<dbReference type="STRING" id="1219065.VPR01S_11_01000"/>
<dbReference type="EMBL" id="BATJ01000011">
    <property type="protein sequence ID" value="GAD68106.1"/>
    <property type="molecule type" value="Genomic_DNA"/>
</dbReference>
<dbReference type="SUPFAM" id="SSF56281">
    <property type="entry name" value="Metallo-hydrolase/oxidoreductase"/>
    <property type="match status" value="1"/>
</dbReference>
<reference evidence="3 4" key="1">
    <citation type="submission" date="2013-09" db="EMBL/GenBank/DDBJ databases">
        <title>Whole genome shotgun sequence of Vibrio proteolyticus NBRC 13287.</title>
        <authorList>
            <person name="Isaki S."/>
            <person name="Hosoyama A."/>
            <person name="Numata M."/>
            <person name="Hashimoto M."/>
            <person name="Hosoyama Y."/>
            <person name="Tsuchikane K."/>
            <person name="Noguchi M."/>
            <person name="Hirakata S."/>
            <person name="Ichikawa N."/>
            <person name="Ohji S."/>
            <person name="Yamazoe A."/>
            <person name="Fujita N."/>
        </authorList>
    </citation>
    <scope>NUCLEOTIDE SEQUENCE [LARGE SCALE GENOMIC DNA]</scope>
    <source>
        <strain evidence="3 4">NBRC 13287</strain>
    </source>
</reference>
<dbReference type="RefSeq" id="WP_021706077.1">
    <property type="nucleotide sequence ID" value="NZ_BATJ01000011.1"/>
</dbReference>
<gene>
    <name evidence="3" type="ORF">VPR01S_11_01000</name>
</gene>
<keyword evidence="4" id="KW-1185">Reference proteome</keyword>
<proteinExistence type="predicted"/>
<dbReference type="InterPro" id="IPR050855">
    <property type="entry name" value="NDM-1-like"/>
</dbReference>
<protein>
    <recommendedName>
        <fullName evidence="2">Metallo-beta-lactamase domain-containing protein</fullName>
    </recommendedName>
</protein>
<feature type="signal peptide" evidence="1">
    <location>
        <begin position="1"/>
        <end position="20"/>
    </location>
</feature>